<accession>A0A0G4IE10</accession>
<dbReference type="InterPro" id="IPR008978">
    <property type="entry name" value="HSP20-like_chaperone"/>
</dbReference>
<feature type="chain" id="PRO_5005192476" description="CS domain-containing protein" evidence="2">
    <location>
        <begin position="20"/>
        <end position="828"/>
    </location>
</feature>
<dbReference type="AlphaFoldDB" id="A0A0G4IE10"/>
<dbReference type="Gene3D" id="2.60.40.790">
    <property type="match status" value="1"/>
</dbReference>
<dbReference type="InterPro" id="IPR027417">
    <property type="entry name" value="P-loop_NTPase"/>
</dbReference>
<evidence type="ECO:0000256" key="2">
    <source>
        <dbReference type="SAM" id="SignalP"/>
    </source>
</evidence>
<dbReference type="EMBL" id="CDMZ01005865">
    <property type="protein sequence ID" value="CEM55324.1"/>
    <property type="molecule type" value="Genomic_DNA"/>
</dbReference>
<dbReference type="InterPro" id="IPR031322">
    <property type="entry name" value="Shikimate/glucono_kinase"/>
</dbReference>
<feature type="compositionally biased region" description="Polar residues" evidence="1">
    <location>
        <begin position="51"/>
        <end position="73"/>
    </location>
</feature>
<feature type="region of interest" description="Disordered" evidence="1">
    <location>
        <begin position="51"/>
        <end position="78"/>
    </location>
</feature>
<dbReference type="GO" id="GO:0006457">
    <property type="term" value="P:protein folding"/>
    <property type="evidence" value="ECO:0007669"/>
    <property type="project" value="TreeGrafter"/>
</dbReference>
<feature type="region of interest" description="Disordered" evidence="1">
    <location>
        <begin position="404"/>
        <end position="423"/>
    </location>
</feature>
<dbReference type="VEuPathDB" id="CryptoDB:Cvel_2347"/>
<feature type="signal peptide" evidence="2">
    <location>
        <begin position="1"/>
        <end position="19"/>
    </location>
</feature>
<dbReference type="GO" id="GO:0005737">
    <property type="term" value="C:cytoplasm"/>
    <property type="evidence" value="ECO:0007669"/>
    <property type="project" value="TreeGrafter"/>
</dbReference>
<dbReference type="GO" id="GO:0051082">
    <property type="term" value="F:unfolded protein binding"/>
    <property type="evidence" value="ECO:0007669"/>
    <property type="project" value="TreeGrafter"/>
</dbReference>
<reference evidence="4" key="1">
    <citation type="submission" date="2014-11" db="EMBL/GenBank/DDBJ databases">
        <authorList>
            <person name="Otto D Thomas"/>
            <person name="Naeem Raeece"/>
        </authorList>
    </citation>
    <scope>NUCLEOTIDE SEQUENCE</scope>
</reference>
<feature type="compositionally biased region" description="Acidic residues" evidence="1">
    <location>
        <begin position="718"/>
        <end position="757"/>
    </location>
</feature>
<dbReference type="Gene3D" id="3.40.50.300">
    <property type="entry name" value="P-loop containing nucleotide triphosphate hydrolases"/>
    <property type="match status" value="1"/>
</dbReference>
<evidence type="ECO:0000256" key="1">
    <source>
        <dbReference type="SAM" id="MobiDB-lite"/>
    </source>
</evidence>
<proteinExistence type="predicted"/>
<evidence type="ECO:0000259" key="3">
    <source>
        <dbReference type="PROSITE" id="PS51203"/>
    </source>
</evidence>
<evidence type="ECO:0000313" key="4">
    <source>
        <dbReference type="EMBL" id="CEM55324.1"/>
    </source>
</evidence>
<dbReference type="PANTHER" id="PTHR12356">
    <property type="entry name" value="NUCLEAR MOVEMENT PROTEIN NUDC"/>
    <property type="match status" value="1"/>
</dbReference>
<organism evidence="4">
    <name type="scientific">Chromera velia CCMP2878</name>
    <dbReference type="NCBI Taxonomy" id="1169474"/>
    <lineage>
        <taxon>Eukaryota</taxon>
        <taxon>Sar</taxon>
        <taxon>Alveolata</taxon>
        <taxon>Colpodellida</taxon>
        <taxon>Chromeraceae</taxon>
        <taxon>Chromera</taxon>
    </lineage>
</organism>
<sequence length="828" mass="94472">MSSLLSQLPLLLLLGGVEGFVRLSFRLHGARSLAPTGRLEPLAELYPHSSSSSLFAVPTPETTQEEASASLQDDVSEEELRRKAERREKMLKQMFDDPETRANAVLARELHGGPSADEVTDVEGEKISGVAPPKMLADTSKLGFSQAKEAGEKVYPGEMPQTGMDFRDFDFSTPLVARLEKYCDYLKDRFYKRNVYIMGIPWALKKLAGRFLAEKLGMGFWDLEEEVARVIFRDFTMSLNEFKDTFGPSEYMRQEYNVLSAMAQEYGQIVVTTEMTPTYPQNWMDMHSGVVLALNFPDEVAFASMKQTLTGELQDAITQNPYRKESQQKYAEKFGTFVNHPIFSEADPIKALKERNDWFLNFVDAGAHIRLNFAGWRGVNDFLDTLLTDLKHYVEDNPAKTEQLAGSMGYSRGGRMASQEDEEVTKEAFDNNYKARNWRRNVEASKEFSSAPLTQTHRVGQQIAQELERSDISAREEKFNLPSHMEEMPEGYDTWNTETRAMFVSRDRAEYLRRRGLLLEDQRPGAELKQDFPHLGGAEGFNRGKTSDYLWQQTYDQVSIYVPVAENHNFFRTDVKMKVKRSHKHRHHLKLEVGGKVIVDDNIRCGINRDSWFWTLDYGPGASALKAAQKYVRVDLEKLVKGLDWKDLLLPQKRIDDMLSQLSPQDLIFVEHPLVKKRAQAQLEVEWVRGNGTEPDAETLMRAQMILPGEEGYKAPGGEEDEDEDDSLIEGLTEDSDPDAEYDFDAMDDEDEEEDETGSFKRYDPLKQRGITEYEASALRRQRAEERMKERTIKVPFDLRPQQELKEGSGGLPLAQEATDSDVMGITL</sequence>
<dbReference type="Pfam" id="PF04969">
    <property type="entry name" value="CS"/>
    <property type="match status" value="1"/>
</dbReference>
<dbReference type="InterPro" id="IPR007052">
    <property type="entry name" value="CS_dom"/>
</dbReference>
<dbReference type="PROSITE" id="PS51203">
    <property type="entry name" value="CS"/>
    <property type="match status" value="1"/>
</dbReference>
<name>A0A0G4IE10_9ALVE</name>
<protein>
    <recommendedName>
        <fullName evidence="3">CS domain-containing protein</fullName>
    </recommendedName>
</protein>
<feature type="domain" description="CS" evidence="3">
    <location>
        <begin position="544"/>
        <end position="649"/>
    </location>
</feature>
<dbReference type="Pfam" id="PF01202">
    <property type="entry name" value="SKI"/>
    <property type="match status" value="1"/>
</dbReference>
<dbReference type="InterPro" id="IPR037898">
    <property type="entry name" value="NudC_fam"/>
</dbReference>
<feature type="compositionally biased region" description="Basic and acidic residues" evidence="1">
    <location>
        <begin position="782"/>
        <end position="793"/>
    </location>
</feature>
<dbReference type="SUPFAM" id="SSF49764">
    <property type="entry name" value="HSP20-like chaperones"/>
    <property type="match status" value="1"/>
</dbReference>
<gene>
    <name evidence="4" type="ORF">Cvel_2347</name>
</gene>
<feature type="region of interest" description="Disordered" evidence="1">
    <location>
        <begin position="710"/>
        <end position="765"/>
    </location>
</feature>
<feature type="region of interest" description="Disordered" evidence="1">
    <location>
        <begin position="782"/>
        <end position="828"/>
    </location>
</feature>
<keyword evidence="2" id="KW-0732">Signal</keyword>